<keyword evidence="1" id="KW-0732">Signal</keyword>
<feature type="signal peptide" evidence="1">
    <location>
        <begin position="1"/>
        <end position="22"/>
    </location>
</feature>
<comment type="caution">
    <text evidence="2">The sequence shown here is derived from an EMBL/GenBank/DDBJ whole genome shotgun (WGS) entry which is preliminary data.</text>
</comment>
<reference evidence="2 3" key="1">
    <citation type="submission" date="2020-08" db="EMBL/GenBank/DDBJ databases">
        <title>Novel species isolated from subtropical streams in China.</title>
        <authorList>
            <person name="Lu H."/>
        </authorList>
    </citation>
    <scope>NUCLEOTIDE SEQUENCE [LARGE SCALE GENOMIC DNA]</scope>
    <source>
        <strain evidence="2 3">FT31W</strain>
    </source>
</reference>
<organism evidence="2 3">
    <name type="scientific">Undibacterium griseum</name>
    <dbReference type="NCBI Taxonomy" id="2762295"/>
    <lineage>
        <taxon>Bacteria</taxon>
        <taxon>Pseudomonadati</taxon>
        <taxon>Pseudomonadota</taxon>
        <taxon>Betaproteobacteria</taxon>
        <taxon>Burkholderiales</taxon>
        <taxon>Oxalobacteraceae</taxon>
        <taxon>Undibacterium</taxon>
    </lineage>
</organism>
<feature type="chain" id="PRO_5045126112" evidence="1">
    <location>
        <begin position="23"/>
        <end position="96"/>
    </location>
</feature>
<proteinExistence type="predicted"/>
<dbReference type="Proteomes" id="UP000613113">
    <property type="component" value="Unassembled WGS sequence"/>
</dbReference>
<evidence type="ECO:0000313" key="3">
    <source>
        <dbReference type="Proteomes" id="UP000613113"/>
    </source>
</evidence>
<evidence type="ECO:0000313" key="2">
    <source>
        <dbReference type="EMBL" id="MBC3884146.1"/>
    </source>
</evidence>
<gene>
    <name evidence="2" type="ORF">H8K27_03285</name>
</gene>
<evidence type="ECO:0000256" key="1">
    <source>
        <dbReference type="SAM" id="SignalP"/>
    </source>
</evidence>
<dbReference type="Pfam" id="PF13663">
    <property type="entry name" value="DUF4148"/>
    <property type="match status" value="1"/>
</dbReference>
<sequence length="96" mass="10130">MTLKQIILTFALIAFGSSAAIAAETPVPAAKTRAEIIAELVQARADGEEIGSESFIWYPAQKAARAKANEEARLAAAKTGADNKVTAVNTQKTQQN</sequence>
<protein>
    <submittedName>
        <fullName evidence="2">DUF4148 domain-containing protein</fullName>
    </submittedName>
</protein>
<keyword evidence="3" id="KW-1185">Reference proteome</keyword>
<name>A0ABR6YJR7_9BURK</name>
<dbReference type="InterPro" id="IPR025421">
    <property type="entry name" value="DUF4148"/>
</dbReference>
<dbReference type="RefSeq" id="WP_186861758.1">
    <property type="nucleotide sequence ID" value="NZ_JACOGC010000001.1"/>
</dbReference>
<accession>A0ABR6YJR7</accession>
<dbReference type="EMBL" id="JACOGC010000001">
    <property type="protein sequence ID" value="MBC3884146.1"/>
    <property type="molecule type" value="Genomic_DNA"/>
</dbReference>